<sequence>MPLDETLKRSLDESRKDICADLNMNELVNQYLHDLLSPDEVSDIKDARGSDKTQMFFIAVKKNIRRIITFMIGLKETHHEDRFHYFCTKEFCDKLVSVLDKP</sequence>
<protein>
    <submittedName>
        <fullName evidence="2">CARD domain-containing protein</fullName>
    </submittedName>
</protein>
<evidence type="ECO:0000313" key="2">
    <source>
        <dbReference type="WBParaSite" id="PSAMB.scaffold4618size14065.g24771.t1"/>
    </source>
</evidence>
<dbReference type="AlphaFoldDB" id="A0A914WMC2"/>
<organism evidence="1 2">
    <name type="scientific">Plectus sambesii</name>
    <dbReference type="NCBI Taxonomy" id="2011161"/>
    <lineage>
        <taxon>Eukaryota</taxon>
        <taxon>Metazoa</taxon>
        <taxon>Ecdysozoa</taxon>
        <taxon>Nematoda</taxon>
        <taxon>Chromadorea</taxon>
        <taxon>Plectida</taxon>
        <taxon>Plectina</taxon>
        <taxon>Plectoidea</taxon>
        <taxon>Plectidae</taxon>
        <taxon>Plectus</taxon>
    </lineage>
</organism>
<dbReference type="WBParaSite" id="PSAMB.scaffold4618size14065.g24771.t1">
    <property type="protein sequence ID" value="PSAMB.scaffold4618size14065.g24771.t1"/>
    <property type="gene ID" value="PSAMB.scaffold4618size14065.g24771"/>
</dbReference>
<reference evidence="2" key="1">
    <citation type="submission" date="2022-11" db="UniProtKB">
        <authorList>
            <consortium name="WormBaseParasite"/>
        </authorList>
    </citation>
    <scope>IDENTIFICATION</scope>
</reference>
<keyword evidence="1" id="KW-1185">Reference proteome</keyword>
<evidence type="ECO:0000313" key="1">
    <source>
        <dbReference type="Proteomes" id="UP000887566"/>
    </source>
</evidence>
<dbReference type="Proteomes" id="UP000887566">
    <property type="component" value="Unplaced"/>
</dbReference>
<name>A0A914WMC2_9BILA</name>
<accession>A0A914WMC2</accession>
<proteinExistence type="predicted"/>